<organism evidence="2 3">
    <name type="scientific">Phakopsora pachyrhizi</name>
    <name type="common">Asian soybean rust disease fungus</name>
    <dbReference type="NCBI Taxonomy" id="170000"/>
    <lineage>
        <taxon>Eukaryota</taxon>
        <taxon>Fungi</taxon>
        <taxon>Dikarya</taxon>
        <taxon>Basidiomycota</taxon>
        <taxon>Pucciniomycotina</taxon>
        <taxon>Pucciniomycetes</taxon>
        <taxon>Pucciniales</taxon>
        <taxon>Phakopsoraceae</taxon>
        <taxon>Phakopsora</taxon>
    </lineage>
</organism>
<feature type="signal peptide" evidence="1">
    <location>
        <begin position="1"/>
        <end position="21"/>
    </location>
</feature>
<evidence type="ECO:0000256" key="1">
    <source>
        <dbReference type="SAM" id="SignalP"/>
    </source>
</evidence>
<evidence type="ECO:0000313" key="2">
    <source>
        <dbReference type="EMBL" id="CAH7683901.1"/>
    </source>
</evidence>
<keyword evidence="3" id="KW-1185">Reference proteome</keyword>
<evidence type="ECO:0000313" key="3">
    <source>
        <dbReference type="Proteomes" id="UP001153365"/>
    </source>
</evidence>
<dbReference type="AlphaFoldDB" id="A0AAV0BDF5"/>
<feature type="chain" id="PRO_5043773693" evidence="1">
    <location>
        <begin position="22"/>
        <end position="647"/>
    </location>
</feature>
<keyword evidence="1" id="KW-0732">Signal</keyword>
<reference evidence="2" key="1">
    <citation type="submission" date="2022-06" db="EMBL/GenBank/DDBJ databases">
        <authorList>
            <consortium name="SYNGENTA / RWTH Aachen University"/>
        </authorList>
    </citation>
    <scope>NUCLEOTIDE SEQUENCE</scope>
</reference>
<sequence length="647" mass="75376">MLTKLLILISLSVHFVSQCGGFQDLSHLMTICGDEKKSSVSDISKLSENSSAFQKNYDNHNQISLLPSRKTSKQLIEQSTEANFKQFVVEEDLFPRNWDNSFYFPETLIRREDQPVKLCQRSSLSLAHLSHEDSKFSQFKRSHQFYESEYLSPFDFSSFFNIEHHAEIYPQTLSTETKTVLTRNSQPSSSRNLNDVNIKNLETHFANLWDPHSLSADPTQDSLEMHQIDQSKEDFPSRSTQSNMSDRWKIVLNYNEDDQKLLEEMLDFQDGQNLLEEMLSSQDNQEVVTFKLPTSSQSSIFLRKPHGKDTPMAFRTLTLESSKYDGKIDNLKNLENKKRKISSIYKTEKPKTPKLELKKQTVKQERKKLVDILINNFTIGPKKMEQPDEVNTTAIKNSLLAKKKLEEESKYQRSLDIKILNFLEKVDCEEEILNFRDVNSSSSGAFDSVPNAVSKRAQIRTFEYIQRIQWKGSESFKKEISDLVGEFQDLKRANPPKAIPGRIRDISTVGVTLMKIISKFYSTNPRSEEYGNNQYILNYTKEFWKIYFLDKENMDQELEIFCRSIGAKSESEIDKCISIRFTSRKQGLSKIISEMRKHILLRVDKNKLLQYAWYFALIRASVFFPEDILIPDSSEVRLNYRKFSHME</sequence>
<dbReference type="Proteomes" id="UP001153365">
    <property type="component" value="Unassembled WGS sequence"/>
</dbReference>
<gene>
    <name evidence="2" type="ORF">PPACK8108_LOCUS17715</name>
</gene>
<protein>
    <submittedName>
        <fullName evidence="2">Expressed protein</fullName>
    </submittedName>
</protein>
<proteinExistence type="predicted"/>
<dbReference type="EMBL" id="CALTRL010005002">
    <property type="protein sequence ID" value="CAH7683901.1"/>
    <property type="molecule type" value="Genomic_DNA"/>
</dbReference>
<comment type="caution">
    <text evidence="2">The sequence shown here is derived from an EMBL/GenBank/DDBJ whole genome shotgun (WGS) entry which is preliminary data.</text>
</comment>
<name>A0AAV0BDF5_PHAPC</name>
<accession>A0AAV0BDF5</accession>